<feature type="region of interest" description="Disordered" evidence="1">
    <location>
        <begin position="1"/>
        <end position="41"/>
    </location>
</feature>
<dbReference type="AlphaFoldDB" id="A0A803NJ74"/>
<evidence type="ECO:0000313" key="3">
    <source>
        <dbReference type="Proteomes" id="UP000596661"/>
    </source>
</evidence>
<proteinExistence type="predicted"/>
<protein>
    <recommendedName>
        <fullName evidence="4">Retrotransposon Copia-like N-terminal domain-containing protein</fullName>
    </recommendedName>
</protein>
<sequence>MTTGEQTSSGAQGDGSAPVISKQHASVQTVASSSQSQSSGVVVPQFGSTLNQPFALKLDDNNFSLWKTIVSAIARGHMLDGFLTGAKARP</sequence>
<reference evidence="2" key="1">
    <citation type="submission" date="2018-11" db="EMBL/GenBank/DDBJ databases">
        <authorList>
            <person name="Grassa J C."/>
        </authorList>
    </citation>
    <scope>NUCLEOTIDE SEQUENCE [LARGE SCALE GENOMIC DNA]</scope>
</reference>
<feature type="compositionally biased region" description="Polar residues" evidence="1">
    <location>
        <begin position="1"/>
        <end position="11"/>
    </location>
</feature>
<dbReference type="Proteomes" id="UP000596661">
    <property type="component" value="Chromosome 1"/>
</dbReference>
<accession>A0A803NJ74</accession>
<evidence type="ECO:0008006" key="4">
    <source>
        <dbReference type="Google" id="ProtNLM"/>
    </source>
</evidence>
<reference evidence="2" key="2">
    <citation type="submission" date="2021-03" db="UniProtKB">
        <authorList>
            <consortium name="EnsemblPlants"/>
        </authorList>
    </citation>
    <scope>IDENTIFICATION</scope>
</reference>
<organism evidence="2 3">
    <name type="scientific">Cannabis sativa</name>
    <name type="common">Hemp</name>
    <name type="synonym">Marijuana</name>
    <dbReference type="NCBI Taxonomy" id="3483"/>
    <lineage>
        <taxon>Eukaryota</taxon>
        <taxon>Viridiplantae</taxon>
        <taxon>Streptophyta</taxon>
        <taxon>Embryophyta</taxon>
        <taxon>Tracheophyta</taxon>
        <taxon>Spermatophyta</taxon>
        <taxon>Magnoliopsida</taxon>
        <taxon>eudicotyledons</taxon>
        <taxon>Gunneridae</taxon>
        <taxon>Pentapetalae</taxon>
        <taxon>rosids</taxon>
        <taxon>fabids</taxon>
        <taxon>Rosales</taxon>
        <taxon>Cannabaceae</taxon>
        <taxon>Cannabis</taxon>
    </lineage>
</organism>
<keyword evidence="3" id="KW-1185">Reference proteome</keyword>
<name>A0A803NJ74_CANSA</name>
<feature type="compositionally biased region" description="Low complexity" evidence="1">
    <location>
        <begin position="23"/>
        <end position="41"/>
    </location>
</feature>
<dbReference type="EMBL" id="UZAU01000054">
    <property type="status" value="NOT_ANNOTATED_CDS"/>
    <property type="molecule type" value="Genomic_DNA"/>
</dbReference>
<evidence type="ECO:0000256" key="1">
    <source>
        <dbReference type="SAM" id="MobiDB-lite"/>
    </source>
</evidence>
<evidence type="ECO:0000313" key="2">
    <source>
        <dbReference type="EnsemblPlants" id="cds.evm.model.01.1963"/>
    </source>
</evidence>
<dbReference type="EnsemblPlants" id="evm.model.01.1963">
    <property type="protein sequence ID" value="cds.evm.model.01.1963"/>
    <property type="gene ID" value="evm.TU.01.1963"/>
</dbReference>
<dbReference type="Gramene" id="evm.model.01.1963">
    <property type="protein sequence ID" value="cds.evm.model.01.1963"/>
    <property type="gene ID" value="evm.TU.01.1963"/>
</dbReference>